<evidence type="ECO:0000313" key="1">
    <source>
        <dbReference type="EMBL" id="MBW80963.1"/>
    </source>
</evidence>
<sequence>MWEMRPKNKKTEHTGLHDLKDINIVPGGPIPTFMIARGLPTWPYSGTTIVPRN</sequence>
<reference evidence="1" key="1">
    <citation type="submission" date="2018-02" db="EMBL/GenBank/DDBJ databases">
        <title>Rhizophora mucronata_Transcriptome.</title>
        <authorList>
            <person name="Meera S.P."/>
            <person name="Sreeshan A."/>
            <person name="Augustine A."/>
        </authorList>
    </citation>
    <scope>NUCLEOTIDE SEQUENCE</scope>
    <source>
        <tissue evidence="1">Leaf</tissue>
    </source>
</reference>
<accession>A0A2P2IIA5</accession>
<dbReference type="EMBL" id="GGEC01000480">
    <property type="protein sequence ID" value="MBW80963.1"/>
    <property type="molecule type" value="Transcribed_RNA"/>
</dbReference>
<dbReference type="AlphaFoldDB" id="A0A2P2IIA5"/>
<organism evidence="1">
    <name type="scientific">Rhizophora mucronata</name>
    <name type="common">Asiatic mangrove</name>
    <dbReference type="NCBI Taxonomy" id="61149"/>
    <lineage>
        <taxon>Eukaryota</taxon>
        <taxon>Viridiplantae</taxon>
        <taxon>Streptophyta</taxon>
        <taxon>Embryophyta</taxon>
        <taxon>Tracheophyta</taxon>
        <taxon>Spermatophyta</taxon>
        <taxon>Magnoliopsida</taxon>
        <taxon>eudicotyledons</taxon>
        <taxon>Gunneridae</taxon>
        <taxon>Pentapetalae</taxon>
        <taxon>rosids</taxon>
        <taxon>fabids</taxon>
        <taxon>Malpighiales</taxon>
        <taxon>Rhizophoraceae</taxon>
        <taxon>Rhizophora</taxon>
    </lineage>
</organism>
<protein>
    <submittedName>
        <fullName evidence="1">Uncharacterized protein</fullName>
    </submittedName>
</protein>
<name>A0A2P2IIA5_RHIMU</name>
<proteinExistence type="predicted"/>